<feature type="non-terminal residue" evidence="1">
    <location>
        <position position="1"/>
    </location>
</feature>
<dbReference type="AlphaFoldDB" id="A0AAV2HKK6"/>
<comment type="caution">
    <text evidence="1">The sequence shown here is derived from an EMBL/GenBank/DDBJ whole genome shotgun (WGS) entry which is preliminary data.</text>
</comment>
<proteinExistence type="predicted"/>
<accession>A0AAV2HKK6</accession>
<gene>
    <name evidence="1" type="ORF">GSLYS_00007977001</name>
</gene>
<evidence type="ECO:0000313" key="2">
    <source>
        <dbReference type="Proteomes" id="UP001497497"/>
    </source>
</evidence>
<sequence length="118" mass="13312">WIEIEDWLNSSLALDSVHFSEGIKQTTNVIDDEVVPAYVLTRLVAHKDRDDLDDLENNLIQSNPYLQSAVDMSVDVLTAKIVDYTHHTILRLLVLEVKVEIRAQFLGIGQGHCADSLK</sequence>
<feature type="non-terminal residue" evidence="1">
    <location>
        <position position="118"/>
    </location>
</feature>
<dbReference type="Proteomes" id="UP001497497">
    <property type="component" value="Unassembled WGS sequence"/>
</dbReference>
<evidence type="ECO:0000313" key="1">
    <source>
        <dbReference type="EMBL" id="CAL1534017.1"/>
    </source>
</evidence>
<keyword evidence="2" id="KW-1185">Reference proteome</keyword>
<organism evidence="1 2">
    <name type="scientific">Lymnaea stagnalis</name>
    <name type="common">Great pond snail</name>
    <name type="synonym">Helix stagnalis</name>
    <dbReference type="NCBI Taxonomy" id="6523"/>
    <lineage>
        <taxon>Eukaryota</taxon>
        <taxon>Metazoa</taxon>
        <taxon>Spiralia</taxon>
        <taxon>Lophotrochozoa</taxon>
        <taxon>Mollusca</taxon>
        <taxon>Gastropoda</taxon>
        <taxon>Heterobranchia</taxon>
        <taxon>Euthyneura</taxon>
        <taxon>Panpulmonata</taxon>
        <taxon>Hygrophila</taxon>
        <taxon>Lymnaeoidea</taxon>
        <taxon>Lymnaeidae</taxon>
        <taxon>Lymnaea</taxon>
    </lineage>
</organism>
<protein>
    <submittedName>
        <fullName evidence="1">Uncharacterized protein</fullName>
    </submittedName>
</protein>
<name>A0AAV2HKK6_LYMST</name>
<reference evidence="1 2" key="1">
    <citation type="submission" date="2024-04" db="EMBL/GenBank/DDBJ databases">
        <authorList>
            <consortium name="Genoscope - CEA"/>
            <person name="William W."/>
        </authorList>
    </citation>
    <scope>NUCLEOTIDE SEQUENCE [LARGE SCALE GENOMIC DNA]</scope>
</reference>
<dbReference type="EMBL" id="CAXITT010000159">
    <property type="protein sequence ID" value="CAL1534017.1"/>
    <property type="molecule type" value="Genomic_DNA"/>
</dbReference>